<name>A0ABT6ZXK4_9ACTN</name>
<dbReference type="Proteomes" id="UP001214441">
    <property type="component" value="Unassembled WGS sequence"/>
</dbReference>
<feature type="region of interest" description="Disordered" evidence="1">
    <location>
        <begin position="52"/>
        <end position="110"/>
    </location>
</feature>
<sequence>MGPPGGPGQPGYPGPYGQPTPPPPNNRNKIILIVVAAVVAVALLVAGGVALLSGGDDKGDKADSEKSSPGSTAPSDDASEESDPTPTPSESDTTYELAFPKTLEGGKFRLRKDLSDSVSKGGAGEKAHMGSYANRTDRTQRLLYAGAKGEDFGNPDMSKDQMMKGMETSPSMSVAVKRRDITPTGADDPLTCEVLIKSQAGRKLTIPVCAWSDPGTAAYVADDSLKTYSVKPADLDLEGFADRVNTIRDEVRTPAE</sequence>
<gene>
    <name evidence="3" type="ORF">NMN56_017890</name>
</gene>
<evidence type="ECO:0000313" key="4">
    <source>
        <dbReference type="Proteomes" id="UP001214441"/>
    </source>
</evidence>
<dbReference type="RefSeq" id="WP_274040470.1">
    <property type="nucleotide sequence ID" value="NZ_JANCPR020000016.1"/>
</dbReference>
<keyword evidence="2" id="KW-0472">Membrane</keyword>
<accession>A0ABT6ZXK4</accession>
<comment type="caution">
    <text evidence="3">The sequence shown here is derived from an EMBL/GenBank/DDBJ whole genome shotgun (WGS) entry which is preliminary data.</text>
</comment>
<organism evidence="3 4">
    <name type="scientific">Streptomyces iconiensis</name>
    <dbReference type="NCBI Taxonomy" id="1384038"/>
    <lineage>
        <taxon>Bacteria</taxon>
        <taxon>Bacillati</taxon>
        <taxon>Actinomycetota</taxon>
        <taxon>Actinomycetes</taxon>
        <taxon>Kitasatosporales</taxon>
        <taxon>Streptomycetaceae</taxon>
        <taxon>Streptomyces</taxon>
    </lineage>
</organism>
<evidence type="ECO:0000256" key="1">
    <source>
        <dbReference type="SAM" id="MobiDB-lite"/>
    </source>
</evidence>
<evidence type="ECO:0000313" key="3">
    <source>
        <dbReference type="EMBL" id="MDJ1133804.1"/>
    </source>
</evidence>
<reference evidence="3 4" key="1">
    <citation type="submission" date="2023-05" db="EMBL/GenBank/DDBJ databases">
        <title>Streptantibioticus silvisoli sp. nov., acidotolerant actinomycetes 1 from pine litter.</title>
        <authorList>
            <person name="Swiecimska M."/>
            <person name="Golinska P."/>
            <person name="Sangal V."/>
            <person name="Wachnowicz B."/>
            <person name="Goodfellow M."/>
        </authorList>
    </citation>
    <scope>NUCLEOTIDE SEQUENCE [LARGE SCALE GENOMIC DNA]</scope>
    <source>
        <strain evidence="3 4">DSM 42109</strain>
    </source>
</reference>
<proteinExistence type="predicted"/>
<feature type="region of interest" description="Disordered" evidence="1">
    <location>
        <begin position="148"/>
        <end position="175"/>
    </location>
</feature>
<feature type="compositionally biased region" description="Pro residues" evidence="1">
    <location>
        <begin position="1"/>
        <end position="25"/>
    </location>
</feature>
<feature type="region of interest" description="Disordered" evidence="1">
    <location>
        <begin position="1"/>
        <end position="26"/>
    </location>
</feature>
<evidence type="ECO:0000256" key="2">
    <source>
        <dbReference type="SAM" id="Phobius"/>
    </source>
</evidence>
<protein>
    <recommendedName>
        <fullName evidence="5">Secreted protein</fullName>
    </recommendedName>
</protein>
<keyword evidence="2" id="KW-1133">Transmembrane helix</keyword>
<dbReference type="EMBL" id="JANCPR020000016">
    <property type="protein sequence ID" value="MDJ1133804.1"/>
    <property type="molecule type" value="Genomic_DNA"/>
</dbReference>
<keyword evidence="4" id="KW-1185">Reference proteome</keyword>
<feature type="compositionally biased region" description="Basic and acidic residues" evidence="1">
    <location>
        <begin position="55"/>
        <end position="66"/>
    </location>
</feature>
<keyword evidence="2" id="KW-0812">Transmembrane</keyword>
<evidence type="ECO:0008006" key="5">
    <source>
        <dbReference type="Google" id="ProtNLM"/>
    </source>
</evidence>
<feature type="transmembrane region" description="Helical" evidence="2">
    <location>
        <begin position="30"/>
        <end position="52"/>
    </location>
</feature>